<evidence type="ECO:0000256" key="4">
    <source>
        <dbReference type="ARBA" id="ARBA00023136"/>
    </source>
</evidence>
<dbReference type="AlphaFoldDB" id="A0A2Z4IPY4"/>
<evidence type="ECO:0000256" key="5">
    <source>
        <dbReference type="ARBA" id="ARBA00023237"/>
    </source>
</evidence>
<keyword evidence="3" id="KW-0732">Signal</keyword>
<proteinExistence type="inferred from homology"/>
<comment type="similarity">
    <text evidence="2">Belongs to the SusD family.</text>
</comment>
<feature type="domain" description="SusD-like N-terminal" evidence="7">
    <location>
        <begin position="27"/>
        <end position="219"/>
    </location>
</feature>
<protein>
    <recommendedName>
        <fullName evidence="10">RagB/SusD family nutrient uptake outer membrane protein</fullName>
    </recommendedName>
</protein>
<dbReference type="Proteomes" id="UP000248688">
    <property type="component" value="Chromosome"/>
</dbReference>
<dbReference type="PROSITE" id="PS51257">
    <property type="entry name" value="PROKAR_LIPOPROTEIN"/>
    <property type="match status" value="1"/>
</dbReference>
<sequence>MKIFDKIRWMLTFSIAMAITVGCESILEVEPESSVSESQFWNSEADANAGVAGIYDAMQGAYSRRYFLWGEMRSDNFDAFGSAENPESLELTSNNLTDQRSSYSSWGDFYQMILRANLAIENIPSIVGGNTDPLLGQAYALRAFVYFDLIRAYGDVPLYLDLISGVNDDIFRSKTSGTEIMNNVVIPDMLKAEELIPIPKDRFRFSLSSVYCLQAEVYMHLGEYALAKEALDKLEALGEFSLVTSPEAFHSLFRREPERSGISTPQETGPELIFSIVFNQDEEPGDGAIYSLFWPGVPSYVVSNELEEKWIETFPIDSASWVAKYPDYTPSTVDEETGATIYGDYHRYLQLIESIKDIGDRRYGKYNLSNYPGSEDDVDIVVYRYAGMLLLKAEAELQMGNSEEAVNLVNRVRSARDLPGISLADYQTTEELHDAILDERQFELLAEGKRWWDLIRTNKAVEIMGPINGQTSETLLFPIWFKHLVDNENLTQTPGY</sequence>
<keyword evidence="9" id="KW-1185">Reference proteome</keyword>
<dbReference type="Pfam" id="PF07980">
    <property type="entry name" value="SusD_RagB"/>
    <property type="match status" value="1"/>
</dbReference>
<evidence type="ECO:0000256" key="2">
    <source>
        <dbReference type="ARBA" id="ARBA00006275"/>
    </source>
</evidence>
<dbReference type="RefSeq" id="WP_112786226.1">
    <property type="nucleotide sequence ID" value="NZ_CP030041.1"/>
</dbReference>
<name>A0A2Z4IPY4_9BACT</name>
<keyword evidence="5" id="KW-0998">Cell outer membrane</keyword>
<dbReference type="SUPFAM" id="SSF48452">
    <property type="entry name" value="TPR-like"/>
    <property type="match status" value="1"/>
</dbReference>
<reference evidence="8 9" key="1">
    <citation type="submission" date="2018-06" db="EMBL/GenBank/DDBJ databases">
        <title>Echinicola strongylocentroti sp. nov., isolated from a sea urchin Strongylocentrotus intermedius.</title>
        <authorList>
            <person name="Bae S.S."/>
        </authorList>
    </citation>
    <scope>NUCLEOTIDE SEQUENCE [LARGE SCALE GENOMIC DNA]</scope>
    <source>
        <strain evidence="8 9">MEBiC08714</strain>
    </source>
</reference>
<dbReference type="Gene3D" id="1.25.40.390">
    <property type="match status" value="1"/>
</dbReference>
<evidence type="ECO:0000256" key="1">
    <source>
        <dbReference type="ARBA" id="ARBA00004442"/>
    </source>
</evidence>
<dbReference type="InterPro" id="IPR033985">
    <property type="entry name" value="SusD-like_N"/>
</dbReference>
<gene>
    <name evidence="8" type="ORF">DN752_23435</name>
</gene>
<evidence type="ECO:0008006" key="10">
    <source>
        <dbReference type="Google" id="ProtNLM"/>
    </source>
</evidence>
<dbReference type="CDD" id="cd08977">
    <property type="entry name" value="SusD"/>
    <property type="match status" value="1"/>
</dbReference>
<keyword evidence="4" id="KW-0472">Membrane</keyword>
<evidence type="ECO:0000259" key="6">
    <source>
        <dbReference type="Pfam" id="PF07980"/>
    </source>
</evidence>
<dbReference type="Pfam" id="PF14322">
    <property type="entry name" value="SusD-like_3"/>
    <property type="match status" value="1"/>
</dbReference>
<evidence type="ECO:0000259" key="7">
    <source>
        <dbReference type="Pfam" id="PF14322"/>
    </source>
</evidence>
<evidence type="ECO:0000256" key="3">
    <source>
        <dbReference type="ARBA" id="ARBA00022729"/>
    </source>
</evidence>
<evidence type="ECO:0000313" key="8">
    <source>
        <dbReference type="EMBL" id="AWW32854.1"/>
    </source>
</evidence>
<dbReference type="InterPro" id="IPR012944">
    <property type="entry name" value="SusD_RagB_dom"/>
</dbReference>
<dbReference type="InterPro" id="IPR011990">
    <property type="entry name" value="TPR-like_helical_dom_sf"/>
</dbReference>
<dbReference type="GO" id="GO:0009279">
    <property type="term" value="C:cell outer membrane"/>
    <property type="evidence" value="ECO:0007669"/>
    <property type="project" value="UniProtKB-SubCell"/>
</dbReference>
<dbReference type="KEGG" id="est:DN752_23435"/>
<comment type="subcellular location">
    <subcellularLocation>
        <location evidence="1">Cell outer membrane</location>
    </subcellularLocation>
</comment>
<accession>A0A2Z4IPY4</accession>
<dbReference type="EMBL" id="CP030041">
    <property type="protein sequence ID" value="AWW32854.1"/>
    <property type="molecule type" value="Genomic_DNA"/>
</dbReference>
<evidence type="ECO:0000313" key="9">
    <source>
        <dbReference type="Proteomes" id="UP000248688"/>
    </source>
</evidence>
<organism evidence="8 9">
    <name type="scientific">Echinicola strongylocentroti</name>
    <dbReference type="NCBI Taxonomy" id="1795355"/>
    <lineage>
        <taxon>Bacteria</taxon>
        <taxon>Pseudomonadati</taxon>
        <taxon>Bacteroidota</taxon>
        <taxon>Cytophagia</taxon>
        <taxon>Cytophagales</taxon>
        <taxon>Cyclobacteriaceae</taxon>
        <taxon>Echinicola</taxon>
    </lineage>
</organism>
<feature type="domain" description="RagB/SusD" evidence="6">
    <location>
        <begin position="366"/>
        <end position="496"/>
    </location>
</feature>
<dbReference type="OrthoDB" id="691907at2"/>